<dbReference type="KEGG" id="vg:77943145"/>
<sequence length="133" mass="14256">MTSTAAHFFEGRVPGTGQYVFTVFPEAGIDQQLHRVPAELPRRKHQLSDDCWCIPRVQLGPQNATGATWIYDHRAEEKRHSDEEIEQLCREDAGQGGVGPGFSAPDRPAGSAAGEEDSPPQGGSDMAPGGGLT</sequence>
<keyword evidence="3" id="KW-1185">Reference proteome</keyword>
<name>A0A4Y6E9L5_9CAUD</name>
<dbReference type="EMBL" id="MK977705">
    <property type="protein sequence ID" value="QDF15363.1"/>
    <property type="molecule type" value="Genomic_DNA"/>
</dbReference>
<evidence type="ECO:0000313" key="3">
    <source>
        <dbReference type="Proteomes" id="UP000319811"/>
    </source>
</evidence>
<evidence type="ECO:0000256" key="1">
    <source>
        <dbReference type="SAM" id="MobiDB-lite"/>
    </source>
</evidence>
<organism evidence="2 3">
    <name type="scientific">Gordonia phage Mollymur</name>
    <dbReference type="NCBI Taxonomy" id="2590895"/>
    <lineage>
        <taxon>Viruses</taxon>
        <taxon>Duplodnaviria</taxon>
        <taxon>Heunggongvirae</taxon>
        <taxon>Uroviricota</taxon>
        <taxon>Caudoviricetes</taxon>
        <taxon>Mollymurvirus</taxon>
        <taxon>Mollymurvirus mollymur</taxon>
    </lineage>
</organism>
<accession>A0A4Y6E9L5</accession>
<evidence type="ECO:0000313" key="2">
    <source>
        <dbReference type="EMBL" id="QDF15363.1"/>
    </source>
</evidence>
<protein>
    <submittedName>
        <fullName evidence="2">Uncharacterized protein</fullName>
    </submittedName>
</protein>
<feature type="region of interest" description="Disordered" evidence="1">
    <location>
        <begin position="75"/>
        <end position="133"/>
    </location>
</feature>
<proteinExistence type="predicted"/>
<feature type="compositionally biased region" description="Basic and acidic residues" evidence="1">
    <location>
        <begin position="75"/>
        <end position="93"/>
    </location>
</feature>
<dbReference type="RefSeq" id="YP_010666974.1">
    <property type="nucleotide sequence ID" value="NC_070948.1"/>
</dbReference>
<dbReference type="Proteomes" id="UP000319811">
    <property type="component" value="Segment"/>
</dbReference>
<gene>
    <name evidence="2" type="primary">1</name>
    <name evidence="2" type="ORF">SEA_MOLLYMUR_1</name>
</gene>
<reference evidence="2 3" key="1">
    <citation type="submission" date="2019-05" db="EMBL/GenBank/DDBJ databases">
        <authorList>
            <person name="Murphy M.E."/>
            <person name="Alvaro L.E."/>
            <person name="Baker K.N."/>
            <person name="Baxter I.S."/>
            <person name="Brown M.R."/>
            <person name="Driscoll K.D."/>
            <person name="Elrubaie J.M."/>
            <person name="Feith S.L."/>
            <person name="Indihar D.F."/>
            <person name="Knoch V.T."/>
            <person name="Koirtyohann K.M."/>
            <person name="Kratz M.A."/>
            <person name="Lear A.H."/>
            <person name="Lindblom K.E."/>
            <person name="Marcus E.R."/>
            <person name="Sensor R."/>
            <person name="Sherman S.J."/>
            <person name="Swift V.R."/>
            <person name="White K.E."/>
            <person name="Wills S.J."/>
            <person name="Gatt S.M."/>
            <person name="Lohbauer S.A."/>
            <person name="Power T.R."/>
            <person name="Rosales K.A."/>
            <person name="Sisson B.M."/>
            <person name="Isern S."/>
            <person name="Michael S.F."/>
            <person name="Monti D.L."/>
            <person name="Garlena R.A."/>
            <person name="Russell D.A."/>
            <person name="Pope W.H."/>
            <person name="Jacobs-Sera D."/>
            <person name="Hatfull G.F."/>
        </authorList>
    </citation>
    <scope>NUCLEOTIDE SEQUENCE [LARGE SCALE GENOMIC DNA]</scope>
</reference>
<dbReference type="GeneID" id="77943145"/>